<accession>A0A561SZA4</accession>
<dbReference type="CDD" id="cd11030">
    <property type="entry name" value="CYP105-like"/>
    <property type="match status" value="1"/>
</dbReference>
<dbReference type="GO" id="GO:0004497">
    <property type="term" value="F:monooxygenase activity"/>
    <property type="evidence" value="ECO:0007669"/>
    <property type="project" value="InterPro"/>
</dbReference>
<dbReference type="Pfam" id="PF00067">
    <property type="entry name" value="p450"/>
    <property type="match status" value="1"/>
</dbReference>
<dbReference type="InterPro" id="IPR036396">
    <property type="entry name" value="Cyt_P450_sf"/>
</dbReference>
<dbReference type="GO" id="GO:0020037">
    <property type="term" value="F:heme binding"/>
    <property type="evidence" value="ECO:0007669"/>
    <property type="project" value="InterPro"/>
</dbReference>
<evidence type="ECO:0000313" key="3">
    <source>
        <dbReference type="EMBL" id="TWF80190.1"/>
    </source>
</evidence>
<dbReference type="InterPro" id="IPR002397">
    <property type="entry name" value="Cyt_P450_B"/>
</dbReference>
<dbReference type="PANTHER" id="PTHR46696">
    <property type="entry name" value="P450, PUTATIVE (EUROFUNG)-RELATED"/>
    <property type="match status" value="1"/>
</dbReference>
<comment type="similarity">
    <text evidence="1">Belongs to the cytochrome P450 family.</text>
</comment>
<comment type="caution">
    <text evidence="3">The sequence shown here is derived from an EMBL/GenBank/DDBJ whole genome shotgun (WGS) entry which is preliminary data.</text>
</comment>
<evidence type="ECO:0000256" key="1">
    <source>
        <dbReference type="ARBA" id="ARBA00010617"/>
    </source>
</evidence>
<evidence type="ECO:0000313" key="4">
    <source>
        <dbReference type="Proteomes" id="UP000321261"/>
    </source>
</evidence>
<dbReference type="OrthoDB" id="3664945at2"/>
<dbReference type="InterPro" id="IPR001128">
    <property type="entry name" value="Cyt_P450"/>
</dbReference>
<keyword evidence="4" id="KW-1185">Reference proteome</keyword>
<dbReference type="GO" id="GO:0016705">
    <property type="term" value="F:oxidoreductase activity, acting on paired donors, with incorporation or reduction of molecular oxygen"/>
    <property type="evidence" value="ECO:0007669"/>
    <property type="project" value="InterPro"/>
</dbReference>
<proteinExistence type="inferred from homology"/>
<feature type="region of interest" description="Disordered" evidence="2">
    <location>
        <begin position="1"/>
        <end position="24"/>
    </location>
</feature>
<dbReference type="SUPFAM" id="SSF48264">
    <property type="entry name" value="Cytochrome P450"/>
    <property type="match status" value="1"/>
</dbReference>
<dbReference type="PRINTS" id="PR00385">
    <property type="entry name" value="P450"/>
</dbReference>
<organism evidence="3 4">
    <name type="scientific">Pseudonocardia hierapolitana</name>
    <dbReference type="NCBI Taxonomy" id="1128676"/>
    <lineage>
        <taxon>Bacteria</taxon>
        <taxon>Bacillati</taxon>
        <taxon>Actinomycetota</taxon>
        <taxon>Actinomycetes</taxon>
        <taxon>Pseudonocardiales</taxon>
        <taxon>Pseudonocardiaceae</taxon>
        <taxon>Pseudonocardia</taxon>
    </lineage>
</organism>
<dbReference type="PRINTS" id="PR00359">
    <property type="entry name" value="BP450"/>
</dbReference>
<dbReference type="Proteomes" id="UP000321261">
    <property type="component" value="Unassembled WGS sequence"/>
</dbReference>
<dbReference type="EMBL" id="VIWU01000001">
    <property type="protein sequence ID" value="TWF80190.1"/>
    <property type="molecule type" value="Genomic_DNA"/>
</dbReference>
<gene>
    <name evidence="3" type="ORF">FHX44_116128</name>
</gene>
<name>A0A561SZA4_9PSEU</name>
<feature type="region of interest" description="Disordered" evidence="2">
    <location>
        <begin position="275"/>
        <end position="307"/>
    </location>
</feature>
<dbReference type="RefSeq" id="WP_147258908.1">
    <property type="nucleotide sequence ID" value="NZ_VIWU01000001.1"/>
</dbReference>
<reference evidence="3 4" key="1">
    <citation type="submission" date="2019-06" db="EMBL/GenBank/DDBJ databases">
        <title>Sequencing the genomes of 1000 actinobacteria strains.</title>
        <authorList>
            <person name="Klenk H.-P."/>
        </authorList>
    </citation>
    <scope>NUCLEOTIDE SEQUENCE [LARGE SCALE GENOMIC DNA]</scope>
    <source>
        <strain evidence="3 4">DSM 45671</strain>
    </source>
</reference>
<dbReference type="PANTHER" id="PTHR46696:SF1">
    <property type="entry name" value="CYTOCHROME P450 YJIB-RELATED"/>
    <property type="match status" value="1"/>
</dbReference>
<dbReference type="GO" id="GO:0005506">
    <property type="term" value="F:iron ion binding"/>
    <property type="evidence" value="ECO:0007669"/>
    <property type="project" value="InterPro"/>
</dbReference>
<dbReference type="AlphaFoldDB" id="A0A561SZA4"/>
<protein>
    <submittedName>
        <fullName evidence="3">Cytochrome P450</fullName>
    </submittedName>
</protein>
<dbReference type="Gene3D" id="1.10.630.10">
    <property type="entry name" value="Cytochrome P450"/>
    <property type="match status" value="1"/>
</dbReference>
<sequence length="439" mass="47679">MTSLAPRVTTLPTVRHPDRPFDPPAELAEIRDRHPLVRMTYPDGHDGWLATGYQVVRTLLGDRRFSSRYELMHLPIEGAPPQLPPAPVGDLTGIDPPEHTRLRRLLVGYFTVRRMRALTERVEEITAAQLDAMERQGPPVDLVTAFAAPVPALVICELLGVPYADRETFQRHVYTLTGMSEPEAMADAWTALHEYLLGLVRAKRADPGEDILSALCESDLTDDELAGTGAFLLGAGLDTTANMLGLGTFALLRHPDQLAALRSAPAIADACGPASSCGGGAQGARNERPSTGGAGRRLEGPQARRSGAEAIDTAVEELLRFLTITHTNIRAALEDVEVEGQLIRAGESVTLAVQAANRDPAQYPDPDTLDLRRRATGHLTLGHGIHQCLGQQLARVEMRVAFPALLSRFPTLRLDCDPADVPLRTHSTIYGVHHLPVAW</sequence>
<evidence type="ECO:0000256" key="2">
    <source>
        <dbReference type="SAM" id="MobiDB-lite"/>
    </source>
</evidence>